<proteinExistence type="predicted"/>
<evidence type="ECO:0000313" key="3">
    <source>
        <dbReference type="Proteomes" id="UP000467841"/>
    </source>
</evidence>
<feature type="compositionally biased region" description="Basic and acidic residues" evidence="1">
    <location>
        <begin position="110"/>
        <end position="123"/>
    </location>
</feature>
<gene>
    <name evidence="2" type="ORF">MERR_LOCUS45316</name>
</gene>
<dbReference type="AlphaFoldDB" id="A0A6D2KXQ7"/>
<evidence type="ECO:0000256" key="1">
    <source>
        <dbReference type="SAM" id="MobiDB-lite"/>
    </source>
</evidence>
<organism evidence="2 3">
    <name type="scientific">Microthlaspi erraticum</name>
    <dbReference type="NCBI Taxonomy" id="1685480"/>
    <lineage>
        <taxon>Eukaryota</taxon>
        <taxon>Viridiplantae</taxon>
        <taxon>Streptophyta</taxon>
        <taxon>Embryophyta</taxon>
        <taxon>Tracheophyta</taxon>
        <taxon>Spermatophyta</taxon>
        <taxon>Magnoliopsida</taxon>
        <taxon>eudicotyledons</taxon>
        <taxon>Gunneridae</taxon>
        <taxon>Pentapetalae</taxon>
        <taxon>rosids</taxon>
        <taxon>malvids</taxon>
        <taxon>Brassicales</taxon>
        <taxon>Brassicaceae</taxon>
        <taxon>Coluteocarpeae</taxon>
        <taxon>Microthlaspi</taxon>
    </lineage>
</organism>
<reference evidence="2" key="1">
    <citation type="submission" date="2020-01" db="EMBL/GenBank/DDBJ databases">
        <authorList>
            <person name="Mishra B."/>
        </authorList>
    </citation>
    <scope>NUCLEOTIDE SEQUENCE [LARGE SCALE GENOMIC DNA]</scope>
</reference>
<dbReference type="EMBL" id="CACVBM020001718">
    <property type="protein sequence ID" value="CAA7058080.1"/>
    <property type="molecule type" value="Genomic_DNA"/>
</dbReference>
<keyword evidence="3" id="KW-1185">Reference proteome</keyword>
<dbReference type="Proteomes" id="UP000467841">
    <property type="component" value="Unassembled WGS sequence"/>
</dbReference>
<feature type="region of interest" description="Disordered" evidence="1">
    <location>
        <begin position="98"/>
        <end position="129"/>
    </location>
</feature>
<sequence length="129" mass="15255">MCHYTITVTYRIGSGSFLKARERLKNTFKSLRLSRTDWSLKIPKKPSWRNSLMDCKIEWRESSRDKPIMAWMTYCTYPLHLSIQAEQHIKRNTSFISRNKTAWTPPPQRSLEKGKSVEAEAPKYKKFTP</sequence>
<name>A0A6D2KXQ7_9BRAS</name>
<accession>A0A6D2KXQ7</accession>
<comment type="caution">
    <text evidence="2">The sequence shown here is derived from an EMBL/GenBank/DDBJ whole genome shotgun (WGS) entry which is preliminary data.</text>
</comment>
<evidence type="ECO:0000313" key="2">
    <source>
        <dbReference type="EMBL" id="CAA7058080.1"/>
    </source>
</evidence>
<protein>
    <submittedName>
        <fullName evidence="2">Uncharacterized protein</fullName>
    </submittedName>
</protein>